<dbReference type="HAMAP" id="MF_02033">
    <property type="entry name" value="FtsA"/>
    <property type="match status" value="1"/>
</dbReference>
<dbReference type="Gene3D" id="3.30.1490.110">
    <property type="match status" value="1"/>
</dbReference>
<dbReference type="InterPro" id="IPR020823">
    <property type="entry name" value="Cell_div_FtsA"/>
</dbReference>
<keyword evidence="4 5" id="KW-0131">Cell cycle</keyword>
<dbReference type="SUPFAM" id="SSF53067">
    <property type="entry name" value="Actin-like ATPase domain"/>
    <property type="match status" value="2"/>
</dbReference>
<comment type="caution">
    <text evidence="8">The sequence shown here is derived from an EMBL/GenBank/DDBJ whole genome shotgun (WGS) entry which is preliminary data.</text>
</comment>
<dbReference type="AlphaFoldDB" id="A0A9D9D9W6"/>
<evidence type="ECO:0000256" key="1">
    <source>
        <dbReference type="ARBA" id="ARBA00022475"/>
    </source>
</evidence>
<name>A0A9D9D9W6_9GAMM</name>
<accession>A0A9D9D9W6</accession>
<dbReference type="InterPro" id="IPR003494">
    <property type="entry name" value="SHS2_FtsA"/>
</dbReference>
<evidence type="ECO:0000259" key="7">
    <source>
        <dbReference type="SMART" id="SM00842"/>
    </source>
</evidence>
<feature type="domain" description="SHS2" evidence="7">
    <location>
        <begin position="19"/>
        <end position="208"/>
    </location>
</feature>
<comment type="similarity">
    <text evidence="5 6">Belongs to the FtsA/MreB family.</text>
</comment>
<dbReference type="NCBIfam" id="TIGR01174">
    <property type="entry name" value="ftsA"/>
    <property type="match status" value="1"/>
</dbReference>
<organism evidence="8 9">
    <name type="scientific">Candidatus Avisuccinivibrio stercorigallinarum</name>
    <dbReference type="NCBI Taxonomy" id="2840704"/>
    <lineage>
        <taxon>Bacteria</taxon>
        <taxon>Pseudomonadati</taxon>
        <taxon>Pseudomonadota</taxon>
        <taxon>Gammaproteobacteria</taxon>
        <taxon>Aeromonadales</taxon>
        <taxon>Succinivibrionaceae</taxon>
        <taxon>Succinivibrionaceae incertae sedis</taxon>
        <taxon>Candidatus Avisuccinivibrio</taxon>
    </lineage>
</organism>
<evidence type="ECO:0000256" key="4">
    <source>
        <dbReference type="ARBA" id="ARBA00023306"/>
    </source>
</evidence>
<reference evidence="8" key="2">
    <citation type="journal article" date="2021" name="PeerJ">
        <title>Extensive microbial diversity within the chicken gut microbiome revealed by metagenomics and culture.</title>
        <authorList>
            <person name="Gilroy R."/>
            <person name="Ravi A."/>
            <person name="Getino M."/>
            <person name="Pursley I."/>
            <person name="Horton D.L."/>
            <person name="Alikhan N.F."/>
            <person name="Baker D."/>
            <person name="Gharbi K."/>
            <person name="Hall N."/>
            <person name="Watson M."/>
            <person name="Adriaenssens E.M."/>
            <person name="Foster-Nyarko E."/>
            <person name="Jarju S."/>
            <person name="Secka A."/>
            <person name="Antonio M."/>
            <person name="Oren A."/>
            <person name="Chaudhuri R.R."/>
            <person name="La Ragione R."/>
            <person name="Hildebrand F."/>
            <person name="Pallen M.J."/>
        </authorList>
    </citation>
    <scope>NUCLEOTIDE SEQUENCE</scope>
    <source>
        <strain evidence="8">17213</strain>
    </source>
</reference>
<dbReference type="EMBL" id="JADINH010000029">
    <property type="protein sequence ID" value="MBO8415093.1"/>
    <property type="molecule type" value="Genomic_DNA"/>
</dbReference>
<evidence type="ECO:0000256" key="6">
    <source>
        <dbReference type="PIRNR" id="PIRNR003101"/>
    </source>
</evidence>
<evidence type="ECO:0000256" key="3">
    <source>
        <dbReference type="ARBA" id="ARBA00023136"/>
    </source>
</evidence>
<dbReference type="Pfam" id="PF14450">
    <property type="entry name" value="FtsA"/>
    <property type="match status" value="1"/>
</dbReference>
<evidence type="ECO:0000256" key="5">
    <source>
        <dbReference type="HAMAP-Rule" id="MF_02033"/>
    </source>
</evidence>
<reference evidence="8" key="1">
    <citation type="submission" date="2020-10" db="EMBL/GenBank/DDBJ databases">
        <authorList>
            <person name="Gilroy R."/>
        </authorList>
    </citation>
    <scope>NUCLEOTIDE SEQUENCE</scope>
    <source>
        <strain evidence="8">17213</strain>
    </source>
</reference>
<dbReference type="InterPro" id="IPR050696">
    <property type="entry name" value="FtsA/MreB"/>
</dbReference>
<protein>
    <recommendedName>
        <fullName evidence="5 6">Cell division protein FtsA</fullName>
    </recommendedName>
</protein>
<keyword evidence="2 5" id="KW-0132">Cell division</keyword>
<evidence type="ECO:0000313" key="8">
    <source>
        <dbReference type="EMBL" id="MBO8415093.1"/>
    </source>
</evidence>
<dbReference type="GO" id="GO:0009898">
    <property type="term" value="C:cytoplasmic side of plasma membrane"/>
    <property type="evidence" value="ECO:0007669"/>
    <property type="project" value="UniProtKB-UniRule"/>
</dbReference>
<dbReference type="PIRSF" id="PIRSF003101">
    <property type="entry name" value="FtsA"/>
    <property type="match status" value="1"/>
</dbReference>
<keyword evidence="3 5" id="KW-0472">Membrane</keyword>
<evidence type="ECO:0000256" key="2">
    <source>
        <dbReference type="ARBA" id="ARBA00022618"/>
    </source>
</evidence>
<dbReference type="PANTHER" id="PTHR32432">
    <property type="entry name" value="CELL DIVISION PROTEIN FTSA-RELATED"/>
    <property type="match status" value="1"/>
</dbReference>
<dbReference type="SMART" id="SM00842">
    <property type="entry name" value="FtsA"/>
    <property type="match status" value="1"/>
</dbReference>
<dbReference type="GO" id="GO:0043093">
    <property type="term" value="P:FtsZ-dependent cytokinesis"/>
    <property type="evidence" value="ECO:0007669"/>
    <property type="project" value="UniProtKB-UniRule"/>
</dbReference>
<dbReference type="GO" id="GO:0032153">
    <property type="term" value="C:cell division site"/>
    <property type="evidence" value="ECO:0007669"/>
    <property type="project" value="UniProtKB-UniRule"/>
</dbReference>
<keyword evidence="1 5" id="KW-1003">Cell membrane</keyword>
<evidence type="ECO:0000313" key="9">
    <source>
        <dbReference type="Proteomes" id="UP000823631"/>
    </source>
</evidence>
<dbReference type="Proteomes" id="UP000823631">
    <property type="component" value="Unassembled WGS sequence"/>
</dbReference>
<dbReference type="PANTHER" id="PTHR32432:SF4">
    <property type="entry name" value="CELL DIVISION PROTEIN FTSA"/>
    <property type="match status" value="1"/>
</dbReference>
<proteinExistence type="inferred from homology"/>
<dbReference type="InterPro" id="IPR043129">
    <property type="entry name" value="ATPase_NBD"/>
</dbReference>
<dbReference type="Gene3D" id="3.30.420.40">
    <property type="match status" value="1"/>
</dbReference>
<comment type="function">
    <text evidence="5 6">Cell division protein that is involved in the assembly of the Z ring. May serve as a membrane anchor for the Z ring.</text>
</comment>
<comment type="subunit">
    <text evidence="5">Self-interacts. Interacts with FtsZ.</text>
</comment>
<sequence length="449" mass="48570">MFNKSRNTLPERGAEGLTLIGIDIGTSRLRIIAGTVDDDGLVQVSYYDEVPSRGMVCGAVGDMFALSDALAVLLQNFQEKTGLRPEHCLVGVAGRHIISANEKGLATVQNRTVSAADRRHCVESARSVKSMSDGYDIVHVVPQYFVCDGVSQIMNPIGLSAMRVEAVVHVVSCKSDHARNLRAVLQRVSPEAAIDRFAFNGIAAADAVLSNDEKNIGVCLIDYGAGTVNVAVYENQHLILTFGLARGGENITRRIATKWGLPMATAEQIKYVCGVSGASGLTGSDYRMGEEDKKFSVKYMLPDGSEQRVLLEREQVAETIATELKDVFNSVSDYIERAIREMNTTINLGAGFVITGGVARTEGIEQVASLALSPNRYTPVKVKVASPCRVKWEDGGQPRGPESAVAVGLLRFGRADIDERLQSQPEVQSSGSGVGGFLRMVRDWFNKEL</sequence>
<gene>
    <name evidence="5 8" type="primary">ftsA</name>
    <name evidence="8" type="ORF">IAB19_01770</name>
</gene>
<dbReference type="Pfam" id="PF02491">
    <property type="entry name" value="SHS2_FTSA"/>
    <property type="match status" value="1"/>
</dbReference>
<comment type="subcellular location">
    <subcellularLocation>
        <location evidence="5">Cell membrane</location>
        <topology evidence="5">Peripheral membrane protein</topology>
        <orientation evidence="5">Cytoplasmic side</orientation>
    </subcellularLocation>
    <text evidence="5">Localizes to the Z ring in an FtsZ-dependent manner. Targeted to the membrane through a conserved C-terminal amphipathic helix.</text>
</comment>